<dbReference type="CDD" id="cd08964">
    <property type="entry name" value="L-asparaginase_II"/>
    <property type="match status" value="1"/>
</dbReference>
<dbReference type="EMBL" id="JACCBN010000001">
    <property type="protein sequence ID" value="NYD39305.1"/>
    <property type="molecule type" value="Genomic_DNA"/>
</dbReference>
<dbReference type="GO" id="GO:0004067">
    <property type="term" value="F:asparaginase activity"/>
    <property type="evidence" value="ECO:0007669"/>
    <property type="project" value="UniProtKB-UniRule"/>
</dbReference>
<evidence type="ECO:0000256" key="4">
    <source>
        <dbReference type="ARBA" id="ARBA00049366"/>
    </source>
</evidence>
<comment type="caution">
    <text evidence="10">The sequence shown here is derived from an EMBL/GenBank/DDBJ whole genome shotgun (WGS) entry which is preliminary data.</text>
</comment>
<feature type="active site" description="O-isoaspartyl threonine intermediate" evidence="5">
    <location>
        <position position="12"/>
    </location>
</feature>
<feature type="active site" evidence="7">
    <location>
        <position position="82"/>
    </location>
</feature>
<dbReference type="PIRSF" id="PIRSF500176">
    <property type="entry name" value="L_ASNase"/>
    <property type="match status" value="1"/>
</dbReference>
<sequence length="318" mass="31617">MTRLALLATGGTIATRGTADGRAVSATAADLLATTQTDLDVTPVDAAGRLSFAATLDELAALARTVRETCASADGVVVTHGTDTLEETAALLALTHDGATPVTITGAQRPFDDPAPDGPTNLAAALRWAAHGRPGVTVTFAGHVFPAVGVRKVDAEALTAFAAPGRGPLASVDGDRVREHAVAPPTGLADPPSGLPRVDVVAQYVGADDHAITAAADAGARGVVIAAFGAGNATPPVVGKARELLDRGIPVAVASRTGSGPVAGLYAGGGAELARAGALFAGDLSPWQTRLLLAVALAAHPDDPIGAAQEWMARVGVG</sequence>
<keyword evidence="11" id="KW-1185">Reference proteome</keyword>
<dbReference type="InterPro" id="IPR037152">
    <property type="entry name" value="L-asparaginase_N_sf"/>
</dbReference>
<organism evidence="10 11">
    <name type="scientific">Actinomycetospora corticicola</name>
    <dbReference type="NCBI Taxonomy" id="663602"/>
    <lineage>
        <taxon>Bacteria</taxon>
        <taxon>Bacillati</taxon>
        <taxon>Actinomycetota</taxon>
        <taxon>Actinomycetes</taxon>
        <taxon>Pseudonocardiales</taxon>
        <taxon>Pseudonocardiaceae</taxon>
        <taxon>Actinomycetospora</taxon>
    </lineage>
</organism>
<dbReference type="InterPro" id="IPR036152">
    <property type="entry name" value="Asp/glu_Ase-like_sf"/>
</dbReference>
<comment type="catalytic activity">
    <reaction evidence="4">
        <text>L-asparagine + H2O = L-aspartate + NH4(+)</text>
        <dbReference type="Rhea" id="RHEA:21016"/>
        <dbReference type="ChEBI" id="CHEBI:15377"/>
        <dbReference type="ChEBI" id="CHEBI:28938"/>
        <dbReference type="ChEBI" id="CHEBI:29991"/>
        <dbReference type="ChEBI" id="CHEBI:58048"/>
        <dbReference type="EC" id="3.5.1.1"/>
    </reaction>
</comment>
<gene>
    <name evidence="10" type="ORF">BJ983_005407</name>
</gene>
<dbReference type="Gene3D" id="3.40.50.40">
    <property type="match status" value="1"/>
</dbReference>
<comment type="similarity">
    <text evidence="1">Belongs to the asparaginase 1 family.</text>
</comment>
<dbReference type="PIRSF" id="PIRSF001220">
    <property type="entry name" value="L-ASNase_gatD"/>
    <property type="match status" value="1"/>
</dbReference>
<evidence type="ECO:0000259" key="9">
    <source>
        <dbReference type="Pfam" id="PF17763"/>
    </source>
</evidence>
<dbReference type="Pfam" id="PF00710">
    <property type="entry name" value="Asparaginase"/>
    <property type="match status" value="1"/>
</dbReference>
<dbReference type="Gene3D" id="3.40.50.1170">
    <property type="entry name" value="L-asparaginase, N-terminal domain"/>
    <property type="match status" value="1"/>
</dbReference>
<dbReference type="InterPro" id="IPR040919">
    <property type="entry name" value="Asparaginase_C"/>
</dbReference>
<dbReference type="PROSITE" id="PS00144">
    <property type="entry name" value="ASN_GLN_ASE_1"/>
    <property type="match status" value="1"/>
</dbReference>
<dbReference type="InterPro" id="IPR006034">
    <property type="entry name" value="Asparaginase/glutaminase-like"/>
</dbReference>
<dbReference type="InterPro" id="IPR020827">
    <property type="entry name" value="Asparaginase/glutaminase_AS1"/>
</dbReference>
<dbReference type="InterPro" id="IPR027475">
    <property type="entry name" value="Asparaginase/glutaminase_AS2"/>
</dbReference>
<feature type="domain" description="Asparaginase/glutaminase C-terminal" evidence="9">
    <location>
        <begin position="197"/>
        <end position="302"/>
    </location>
</feature>
<dbReference type="InterPro" id="IPR027473">
    <property type="entry name" value="L-asparaginase_C"/>
</dbReference>
<evidence type="ECO:0000256" key="2">
    <source>
        <dbReference type="ARBA" id="ARBA00012920"/>
    </source>
</evidence>
<dbReference type="GO" id="GO:0006528">
    <property type="term" value="P:asparagine metabolic process"/>
    <property type="evidence" value="ECO:0007669"/>
    <property type="project" value="InterPro"/>
</dbReference>
<dbReference type="PANTHER" id="PTHR11707">
    <property type="entry name" value="L-ASPARAGINASE"/>
    <property type="match status" value="1"/>
</dbReference>
<evidence type="ECO:0000259" key="8">
    <source>
        <dbReference type="Pfam" id="PF00710"/>
    </source>
</evidence>
<dbReference type="SFLD" id="SFLDS00057">
    <property type="entry name" value="Glutaminase/Asparaginase"/>
    <property type="match status" value="1"/>
</dbReference>
<dbReference type="EC" id="3.5.1.1" evidence="2"/>
<dbReference type="InterPro" id="IPR027474">
    <property type="entry name" value="L-asparaginase_N"/>
</dbReference>
<reference evidence="10 11" key="1">
    <citation type="submission" date="2020-07" db="EMBL/GenBank/DDBJ databases">
        <title>Sequencing the genomes of 1000 actinobacteria strains.</title>
        <authorList>
            <person name="Klenk H.-P."/>
        </authorList>
    </citation>
    <scope>NUCLEOTIDE SEQUENCE [LARGE SCALE GENOMIC DNA]</scope>
    <source>
        <strain evidence="10 11">DSM 45772</strain>
    </source>
</reference>
<dbReference type="PROSITE" id="PS00917">
    <property type="entry name" value="ASN_GLN_ASE_2"/>
    <property type="match status" value="1"/>
</dbReference>
<dbReference type="PRINTS" id="PR00139">
    <property type="entry name" value="ASNGLNASE"/>
</dbReference>
<dbReference type="Pfam" id="PF17763">
    <property type="entry name" value="Asparaginase_C"/>
    <property type="match status" value="1"/>
</dbReference>
<dbReference type="RefSeq" id="WP_179796638.1">
    <property type="nucleotide sequence ID" value="NZ_BAABHP010000001.1"/>
</dbReference>
<protein>
    <recommendedName>
        <fullName evidence="2">asparaginase</fullName>
        <ecNumber evidence="2">3.5.1.1</ecNumber>
    </recommendedName>
</protein>
<dbReference type="InterPro" id="IPR004550">
    <property type="entry name" value="AsnASE_II"/>
</dbReference>
<evidence type="ECO:0000256" key="7">
    <source>
        <dbReference type="PROSITE-ProRule" id="PRU10100"/>
    </source>
</evidence>
<dbReference type="PROSITE" id="PS51732">
    <property type="entry name" value="ASN_GLN_ASE_3"/>
    <property type="match status" value="1"/>
</dbReference>
<feature type="domain" description="L-asparaginase N-terminal" evidence="8">
    <location>
        <begin position="3"/>
        <end position="178"/>
    </location>
</feature>
<proteinExistence type="inferred from homology"/>
<feature type="active site" evidence="6">
    <location>
        <position position="12"/>
    </location>
</feature>
<evidence type="ECO:0000256" key="5">
    <source>
        <dbReference type="PIRSR" id="PIRSR001220-1"/>
    </source>
</evidence>
<dbReference type="AlphaFoldDB" id="A0A7Y9E1N7"/>
<evidence type="ECO:0000256" key="6">
    <source>
        <dbReference type="PROSITE-ProRule" id="PRU10099"/>
    </source>
</evidence>
<evidence type="ECO:0000313" key="11">
    <source>
        <dbReference type="Proteomes" id="UP000535890"/>
    </source>
</evidence>
<dbReference type="SMART" id="SM00870">
    <property type="entry name" value="Asparaginase"/>
    <property type="match status" value="1"/>
</dbReference>
<keyword evidence="3 10" id="KW-0378">Hydrolase</keyword>
<name>A0A7Y9E1N7_9PSEU</name>
<dbReference type="Proteomes" id="UP000535890">
    <property type="component" value="Unassembled WGS sequence"/>
</dbReference>
<accession>A0A7Y9E1N7</accession>
<evidence type="ECO:0000256" key="3">
    <source>
        <dbReference type="ARBA" id="ARBA00022801"/>
    </source>
</evidence>
<dbReference type="SUPFAM" id="SSF53774">
    <property type="entry name" value="Glutaminase/Asparaginase"/>
    <property type="match status" value="1"/>
</dbReference>
<evidence type="ECO:0000313" key="10">
    <source>
        <dbReference type="EMBL" id="NYD39305.1"/>
    </source>
</evidence>
<evidence type="ECO:0000256" key="1">
    <source>
        <dbReference type="ARBA" id="ARBA00010518"/>
    </source>
</evidence>
<dbReference type="PANTHER" id="PTHR11707:SF28">
    <property type="entry name" value="60 KDA LYSOPHOSPHOLIPASE"/>
    <property type="match status" value="1"/>
</dbReference>